<dbReference type="SMART" id="SM00198">
    <property type="entry name" value="SCP"/>
    <property type="match status" value="2"/>
</dbReference>
<organism evidence="3 4">
    <name type="scientific">Macrostomum lignano</name>
    <dbReference type="NCBI Taxonomy" id="282301"/>
    <lineage>
        <taxon>Eukaryota</taxon>
        <taxon>Metazoa</taxon>
        <taxon>Spiralia</taxon>
        <taxon>Lophotrochozoa</taxon>
        <taxon>Platyhelminthes</taxon>
        <taxon>Rhabditophora</taxon>
        <taxon>Macrostomorpha</taxon>
        <taxon>Macrostomida</taxon>
        <taxon>Macrostomidae</taxon>
        <taxon>Macrostomum</taxon>
    </lineage>
</organism>
<feature type="compositionally biased region" description="Low complexity" evidence="1">
    <location>
        <begin position="299"/>
        <end position="310"/>
    </location>
</feature>
<dbReference type="PRINTS" id="PR00837">
    <property type="entry name" value="V5TPXLIKE"/>
</dbReference>
<feature type="domain" description="SCP" evidence="2">
    <location>
        <begin position="327"/>
        <end position="471"/>
    </location>
</feature>
<comment type="caution">
    <text evidence="3">The sequence shown here is derived from an EMBL/GenBank/DDBJ whole genome shotgun (WGS) entry which is preliminary data.</text>
</comment>
<feature type="non-terminal residue" evidence="3">
    <location>
        <position position="1"/>
    </location>
</feature>
<dbReference type="SUPFAM" id="SSF55797">
    <property type="entry name" value="PR-1-like"/>
    <property type="match status" value="2"/>
</dbReference>
<sequence length="482" mass="52542">AAMSKLAKFRLEALSAHNSYRKMHDVPLLEYDSELESSAQEYAEELAEAEELRVSHGASLGIFGENISRRTSSKKRRPDISGAEVTSLWYRDIEKFDYARGTGRAGNFTQLVWRDTRLFGIGKAHAPGRVVVVAHYSPAGNVRGHFLENVPPPAASDAGAGQRRGSREPAGAASASAAAAVTSTALDVSEDPLFNYRVKSRQVDTHEVREGRAAVVVRRELVEYEDTEGHTKQKLVEERQRRQASSSGPEDEDSRSDGSSGSGAEDETADQETSPSYLTSPAPPTPTKAGTREPPATTPNPATAATGAAADDAKRPIPKRNPAELHRFAKHVLAAINHHRKHHDARPLRLSSELCELAQQLAEQQAVSDEKLRPSSVSYRGQRLGQSLAARVSAANTDASAEHVVGLWYAEGRAYEYRTEPSDIEPFGNFTQLVWKASQELGVGRCMAQLPGGAYKLVVVCYYFPTGNVSFEFRANVLPPKK</sequence>
<dbReference type="InterPro" id="IPR001283">
    <property type="entry name" value="CRISP-related"/>
</dbReference>
<feature type="compositionally biased region" description="Basic and acidic residues" evidence="1">
    <location>
        <begin position="226"/>
        <end position="241"/>
    </location>
</feature>
<dbReference type="InterPro" id="IPR035940">
    <property type="entry name" value="CAP_sf"/>
</dbReference>
<evidence type="ECO:0000256" key="1">
    <source>
        <dbReference type="SAM" id="MobiDB-lite"/>
    </source>
</evidence>
<dbReference type="EMBL" id="NIVC01001315">
    <property type="protein sequence ID" value="PAA69518.1"/>
    <property type="molecule type" value="Genomic_DNA"/>
</dbReference>
<protein>
    <recommendedName>
        <fullName evidence="2">SCP domain-containing protein</fullName>
    </recommendedName>
</protein>
<feature type="domain" description="SCP" evidence="2">
    <location>
        <begin position="8"/>
        <end position="144"/>
    </location>
</feature>
<gene>
    <name evidence="3" type="ORF">BOX15_Mlig033093g1</name>
</gene>
<proteinExistence type="predicted"/>
<keyword evidence="4" id="KW-1185">Reference proteome</keyword>
<dbReference type="InterPro" id="IPR014044">
    <property type="entry name" value="CAP_dom"/>
</dbReference>
<dbReference type="OrthoDB" id="337038at2759"/>
<reference evidence="3 4" key="1">
    <citation type="submission" date="2017-06" db="EMBL/GenBank/DDBJ databases">
        <title>A platform for efficient transgenesis in Macrostomum lignano, a flatworm model organism for stem cell research.</title>
        <authorList>
            <person name="Berezikov E."/>
        </authorList>
    </citation>
    <scope>NUCLEOTIDE SEQUENCE [LARGE SCALE GENOMIC DNA]</scope>
    <source>
        <strain evidence="3">DV1</strain>
        <tissue evidence="3">Whole organism</tissue>
    </source>
</reference>
<feature type="region of interest" description="Disordered" evidence="1">
    <location>
        <begin position="147"/>
        <end position="175"/>
    </location>
</feature>
<feature type="region of interest" description="Disordered" evidence="1">
    <location>
        <begin position="226"/>
        <end position="319"/>
    </location>
</feature>
<evidence type="ECO:0000313" key="3">
    <source>
        <dbReference type="EMBL" id="PAA69518.1"/>
    </source>
</evidence>
<evidence type="ECO:0000313" key="4">
    <source>
        <dbReference type="Proteomes" id="UP000215902"/>
    </source>
</evidence>
<evidence type="ECO:0000259" key="2">
    <source>
        <dbReference type="SMART" id="SM00198"/>
    </source>
</evidence>
<dbReference type="InterPro" id="IPR034113">
    <property type="entry name" value="SCP_GAPR1-like"/>
</dbReference>
<accession>A0A267F6Y7</accession>
<dbReference type="Gene3D" id="3.40.33.10">
    <property type="entry name" value="CAP"/>
    <property type="match status" value="2"/>
</dbReference>
<dbReference type="CDD" id="cd05382">
    <property type="entry name" value="CAP_GAPR1-like"/>
    <property type="match status" value="2"/>
</dbReference>
<dbReference type="PANTHER" id="PTHR10334">
    <property type="entry name" value="CYSTEINE-RICH SECRETORY PROTEIN-RELATED"/>
    <property type="match status" value="1"/>
</dbReference>
<name>A0A267F6Y7_9PLAT</name>
<dbReference type="Pfam" id="PF00188">
    <property type="entry name" value="CAP"/>
    <property type="match status" value="2"/>
</dbReference>
<dbReference type="STRING" id="282301.A0A267F6Y7"/>
<dbReference type="AlphaFoldDB" id="A0A267F6Y7"/>
<dbReference type="Proteomes" id="UP000215902">
    <property type="component" value="Unassembled WGS sequence"/>
</dbReference>